<dbReference type="PANTHER" id="PTHR46112">
    <property type="entry name" value="AMINOPEPTIDASE"/>
    <property type="match status" value="1"/>
</dbReference>
<dbReference type="InterPro" id="IPR029149">
    <property type="entry name" value="Creatin/AminoP/Spt16_N"/>
</dbReference>
<accession>A0A4Z0R0D4</accession>
<evidence type="ECO:0000259" key="2">
    <source>
        <dbReference type="Pfam" id="PF01321"/>
    </source>
</evidence>
<dbReference type="RefSeq" id="WP_135551063.1">
    <property type="nucleotide sequence ID" value="NZ_SPQQ01000010.1"/>
</dbReference>
<dbReference type="InterPro" id="IPR036005">
    <property type="entry name" value="Creatinase/aminopeptidase-like"/>
</dbReference>
<dbReference type="Pfam" id="PF01321">
    <property type="entry name" value="Creatinase_N"/>
    <property type="match status" value="1"/>
</dbReference>
<feature type="domain" description="Creatinase N-terminal" evidence="2">
    <location>
        <begin position="11"/>
        <end position="135"/>
    </location>
</feature>
<keyword evidence="4" id="KW-1185">Reference proteome</keyword>
<dbReference type="InterPro" id="IPR000587">
    <property type="entry name" value="Creatinase_N"/>
</dbReference>
<reference evidence="3 4" key="1">
    <citation type="submission" date="2019-03" db="EMBL/GenBank/DDBJ databases">
        <title>Draft Genome Sequence of Desulfosporosinus fructosivorans Strain 63.6F, Isolated from Marine Sediment in the Baltic Sea.</title>
        <authorList>
            <person name="Hausmann B."/>
            <person name="Vandieken V."/>
            <person name="Pjevac P."/>
            <person name="Schreck K."/>
            <person name="Herbold C.W."/>
            <person name="Loy A."/>
        </authorList>
    </citation>
    <scope>NUCLEOTIDE SEQUENCE [LARGE SCALE GENOMIC DNA]</scope>
    <source>
        <strain evidence="3 4">63.6F</strain>
    </source>
</reference>
<dbReference type="Pfam" id="PF00557">
    <property type="entry name" value="Peptidase_M24"/>
    <property type="match status" value="1"/>
</dbReference>
<keyword evidence="3" id="KW-0645">Protease</keyword>
<dbReference type="Proteomes" id="UP000298460">
    <property type="component" value="Unassembled WGS sequence"/>
</dbReference>
<protein>
    <submittedName>
        <fullName evidence="3">Aminopeptidase P family protein</fullName>
    </submittedName>
</protein>
<dbReference type="InterPro" id="IPR000994">
    <property type="entry name" value="Pept_M24"/>
</dbReference>
<dbReference type="AlphaFoldDB" id="A0A4Z0R0D4"/>
<dbReference type="Gene3D" id="3.90.230.10">
    <property type="entry name" value="Creatinase/methionine aminopeptidase superfamily"/>
    <property type="match status" value="1"/>
</dbReference>
<proteinExistence type="predicted"/>
<dbReference type="Gene3D" id="3.40.350.10">
    <property type="entry name" value="Creatinase/prolidase N-terminal domain"/>
    <property type="match status" value="1"/>
</dbReference>
<dbReference type="GO" id="GO:0004177">
    <property type="term" value="F:aminopeptidase activity"/>
    <property type="evidence" value="ECO:0007669"/>
    <property type="project" value="UniProtKB-KW"/>
</dbReference>
<evidence type="ECO:0000259" key="1">
    <source>
        <dbReference type="Pfam" id="PF00557"/>
    </source>
</evidence>
<gene>
    <name evidence="3" type="ORF">E4K67_23090</name>
</gene>
<dbReference type="OrthoDB" id="9806388at2"/>
<evidence type="ECO:0000313" key="4">
    <source>
        <dbReference type="Proteomes" id="UP000298460"/>
    </source>
</evidence>
<dbReference type="InterPro" id="IPR050659">
    <property type="entry name" value="Peptidase_M24B"/>
</dbReference>
<evidence type="ECO:0000313" key="3">
    <source>
        <dbReference type="EMBL" id="TGE35999.1"/>
    </source>
</evidence>
<dbReference type="EMBL" id="SPQQ01000010">
    <property type="protein sequence ID" value="TGE35999.1"/>
    <property type="molecule type" value="Genomic_DNA"/>
</dbReference>
<dbReference type="CDD" id="cd01066">
    <property type="entry name" value="APP_MetAP"/>
    <property type="match status" value="1"/>
</dbReference>
<dbReference type="SUPFAM" id="SSF55920">
    <property type="entry name" value="Creatinase/aminopeptidase"/>
    <property type="match status" value="1"/>
</dbReference>
<feature type="domain" description="Peptidase M24" evidence="1">
    <location>
        <begin position="143"/>
        <end position="377"/>
    </location>
</feature>
<keyword evidence="3" id="KW-0031">Aminopeptidase</keyword>
<organism evidence="3 4">
    <name type="scientific">Desulfosporosinus fructosivorans</name>
    <dbReference type="NCBI Taxonomy" id="2018669"/>
    <lineage>
        <taxon>Bacteria</taxon>
        <taxon>Bacillati</taxon>
        <taxon>Bacillota</taxon>
        <taxon>Clostridia</taxon>
        <taxon>Eubacteriales</taxon>
        <taxon>Desulfitobacteriaceae</taxon>
        <taxon>Desulfosporosinus</taxon>
    </lineage>
</organism>
<keyword evidence="3" id="KW-0378">Hydrolase</keyword>
<dbReference type="SUPFAM" id="SSF53092">
    <property type="entry name" value="Creatinase/prolidase N-terminal domain"/>
    <property type="match status" value="1"/>
</dbReference>
<comment type="caution">
    <text evidence="3">The sequence shown here is derived from an EMBL/GenBank/DDBJ whole genome shotgun (WGS) entry which is preliminary data.</text>
</comment>
<name>A0A4Z0R0D4_9FIRM</name>
<sequence>MKVPMIELEGRLLIFQDLLQKSRIEGALLVQRADTLYYSGTAQNVHVYIPASGKPIVMAYRDFLRAKSESSWEVVQLQGMSKIPKYIKEAGLPIPEIMGLELDVLPVNQFERYRKIFPDVKFVDVSPEVRLQRAVKSKWELARLEESAQIHTLVLEFAKEVLHEGMTEVELEGLLAGKARSLGHGGHVRMRGFDSEFHVGAITSGARAAVSSCFDGAVTGQGVSIAHPTGASMAQIKLGEPIVVDMVTVVHGYQVDQTRILSLGSLSKELREVYEVAKQVEEKIRRALVPGRVAGEVYEEILTWVRENTPYEENFMGYGSSRVRFVGHGVGLDLDELPTISKGAKEVLKPGMVVAIEPKFVFPGFGVVGIEDTVVIVDEEGAKYISSSSRELSIQS</sequence>
<dbReference type="PANTHER" id="PTHR46112:SF2">
    <property type="entry name" value="XAA-PRO AMINOPEPTIDASE P-RELATED"/>
    <property type="match status" value="1"/>
</dbReference>